<dbReference type="InterPro" id="IPR028974">
    <property type="entry name" value="TSP_type-3_rpt"/>
</dbReference>
<evidence type="ECO:0000313" key="2">
    <source>
        <dbReference type="EMBL" id="MQX54615.1"/>
    </source>
</evidence>
<name>A0A6N7LZS4_9GAMM</name>
<evidence type="ECO:0008006" key="4">
    <source>
        <dbReference type="Google" id="ProtNLM"/>
    </source>
</evidence>
<comment type="caution">
    <text evidence="2">The sequence shown here is derived from an EMBL/GenBank/DDBJ whole genome shotgun (WGS) entry which is preliminary data.</text>
</comment>
<dbReference type="EMBL" id="WIRE01000002">
    <property type="protein sequence ID" value="MQX54615.1"/>
    <property type="molecule type" value="Genomic_DNA"/>
</dbReference>
<feature type="region of interest" description="Disordered" evidence="1">
    <location>
        <begin position="934"/>
        <end position="1010"/>
    </location>
</feature>
<dbReference type="GO" id="GO:0005509">
    <property type="term" value="F:calcium ion binding"/>
    <property type="evidence" value="ECO:0007669"/>
    <property type="project" value="InterPro"/>
</dbReference>
<feature type="compositionally biased region" description="Acidic residues" evidence="1">
    <location>
        <begin position="950"/>
        <end position="968"/>
    </location>
</feature>
<organism evidence="2 3">
    <name type="scientific">Alcanivorax sediminis</name>
    <dbReference type="NCBI Taxonomy" id="2663008"/>
    <lineage>
        <taxon>Bacteria</taxon>
        <taxon>Pseudomonadati</taxon>
        <taxon>Pseudomonadota</taxon>
        <taxon>Gammaproteobacteria</taxon>
        <taxon>Oceanospirillales</taxon>
        <taxon>Alcanivoracaceae</taxon>
        <taxon>Alcanivorax</taxon>
    </lineage>
</organism>
<gene>
    <name evidence="2" type="ORF">GFN93_15280</name>
</gene>
<dbReference type="Gene3D" id="2.80.10.50">
    <property type="match status" value="6"/>
</dbReference>
<sequence length="1384" mass="144132">MCSTQPSPTLPLMRKYRYRCVRARRCLNIKQGGIMMGSSRATPDRYRINRFCNRANLAIGFSALLMLGSQQALAGAGELDTSFGTNGWVETEVLENTLPPEDQASAVIEQPDGKLVIAGHTQIDGKLNGLLTRYNVDGTPDSSFGNSGMVTLAIGTDTNVITAMVRQPDGKLVVAGRTQGNNRRYDFFIARFLEDGTPDISFGSNGITVTSINAANDIANALALQADGKLIAAGYASGAEGIDFALVRYNSDGSVDTGFADNGIAVHNLAGGTGADIATGLAIQSDGKIVAAGRADTGSDFDFAVTRFNTDGSLDAGFGAAGMVLTDMGGSFDYGRAVIIQPDGKLVVSGEARDTDNKIKMAVARYNSDGSLDAGFGVAGKQKILAGATITRGYDIILLPDGKLAAAAQSYTDGISHYDFTLIRLNSDGSLDTGFDGDGHAVAPLPIHNLPQRLLRQADGKLVMVGLTNNLQSTTGNDLTVVRFNDDGSLDTGFNSSGSLVANLGTWSSRATLRGLALQADGKFLAAGNAFGGQDEDAVIVRYNSDGSLDTSFADNGISHTDLGNTEYLNDLLVQADGKVVATGQLSGSVTSLLLRLNSNGSADASFGTAGAVQTNVSSNAYEIPNAVLQQTDGKLVSVGYSFNASQARPESMILRHNIDGTQDTSFDSDGIVTTDIGGDYNYYVAVAQQSDNKLVALGYTGTTERQLTLARYQTDGSLDPSFGTAGIAIDNAGAANTQGVDLVILASGKILVAANTIDANGNQDFALLRYNADGSPDTGFANNGSITTDFAGGNDIVRDLLVQPDGQILLAGSATNANNAPGILLARFNPDGSLDSYFGQGGKSFIDISTSAARIALQADGNILVGANASSPARFLVARVLGTSVDSDGDGVPDDYDAFPDNAAAAQDDDNDSMPDAWNAGCDSTCQANSGLTLDLLPGDSDNDNVPNDNDDFPNDPTETTDTDGDGVGDNSDAFINNSDASVDDDGDGLPDAWNPSCDSSCQGNSTLTLDAYPGDEDNDGIPDESDDTFGDNNPPEVIAPMDISLIATGELTEVELGSAYASDAKDGLLTALPDTTDNATTVELPPGRHVITWTATDNANNASSDTQIIEITPLARFSSSAQMVGEGSLVTLTVTLNGDAASYPVILPVELAAESTATQDDHDGASHTLVIEEDAEPANTATYQFTVIDDGLTGEADEIVLFNLVQNNGLDALEHAALGDAGKQHSVTITELNVAPVISNVTLAIIGGDGSKDVVFTGSEIEPQKVVRRNQDYLLSAALTDGNPEDSHTYSWMINDVLQAETGATLTLNPMDFEAGEYTISVQALDDANPPEYSNTLAASLTLENPAPQASQQGGGSGGGGGALHWFWLFAGLLLIRRQRHC</sequence>
<feature type="compositionally biased region" description="Polar residues" evidence="1">
    <location>
        <begin position="998"/>
        <end position="1010"/>
    </location>
</feature>
<evidence type="ECO:0000256" key="1">
    <source>
        <dbReference type="SAM" id="MobiDB-lite"/>
    </source>
</evidence>
<dbReference type="SUPFAM" id="SSF101898">
    <property type="entry name" value="NHL repeat"/>
    <property type="match status" value="3"/>
</dbReference>
<feature type="compositionally biased region" description="Low complexity" evidence="1">
    <location>
        <begin position="939"/>
        <end position="949"/>
    </location>
</feature>
<dbReference type="Pfam" id="PF17164">
    <property type="entry name" value="DUF5122"/>
    <property type="match status" value="12"/>
</dbReference>
<keyword evidence="3" id="KW-1185">Reference proteome</keyword>
<dbReference type="InterPro" id="IPR038081">
    <property type="entry name" value="CalX-like_sf"/>
</dbReference>
<reference evidence="2 3" key="1">
    <citation type="submission" date="2019-10" db="EMBL/GenBank/DDBJ databases">
        <title>Alcanivorax sp.PA15-N-34 draft genome sequence.</title>
        <authorList>
            <person name="Liao X."/>
            <person name="Shao Z."/>
        </authorList>
    </citation>
    <scope>NUCLEOTIDE SEQUENCE [LARGE SCALE GENOMIC DNA]</scope>
    <source>
        <strain evidence="2 3">PA15-N-34</strain>
    </source>
</reference>
<dbReference type="SUPFAM" id="SSF141072">
    <property type="entry name" value="CalX-like"/>
    <property type="match status" value="1"/>
</dbReference>
<dbReference type="NCBIfam" id="TIGR02608">
    <property type="entry name" value="delta_60_rpt"/>
    <property type="match status" value="13"/>
</dbReference>
<feature type="region of interest" description="Disordered" evidence="1">
    <location>
        <begin position="887"/>
        <end position="920"/>
    </location>
</feature>
<accession>A0A6N7LZS4</accession>
<protein>
    <recommendedName>
        <fullName evidence="4">Delta-60 repeat domain-containing protein</fullName>
    </recommendedName>
</protein>
<evidence type="ECO:0000313" key="3">
    <source>
        <dbReference type="Proteomes" id="UP000469421"/>
    </source>
</evidence>
<dbReference type="Gene3D" id="4.10.1080.10">
    <property type="entry name" value="TSP type-3 repeat"/>
    <property type="match status" value="1"/>
</dbReference>
<feature type="compositionally biased region" description="Acidic residues" evidence="1">
    <location>
        <begin position="888"/>
        <end position="899"/>
    </location>
</feature>
<proteinExistence type="predicted"/>
<dbReference type="InterPro" id="IPR013431">
    <property type="entry name" value="Delta_60_rpt"/>
</dbReference>
<dbReference type="Proteomes" id="UP000469421">
    <property type="component" value="Unassembled WGS sequence"/>
</dbReference>